<accession>A0A0F9I4F8</accession>
<evidence type="ECO:0000256" key="1">
    <source>
        <dbReference type="SAM" id="MobiDB-lite"/>
    </source>
</evidence>
<protein>
    <submittedName>
        <fullName evidence="2">Uncharacterized protein</fullName>
    </submittedName>
</protein>
<comment type="caution">
    <text evidence="2">The sequence shown here is derived from an EMBL/GenBank/DDBJ whole genome shotgun (WGS) entry which is preliminary data.</text>
</comment>
<evidence type="ECO:0000313" key="2">
    <source>
        <dbReference type="EMBL" id="KKM14514.1"/>
    </source>
</evidence>
<sequence length="102" mass="10825">MVKADLITLNEGRERLGYGARGEEFDVTLSVYLKVQGLAPGAVAASRAGITDAMHERLDDIDGLLHRVTTRLDLEEAAIEDLEAGASSVEEQGGHNDASTSS</sequence>
<dbReference type="AlphaFoldDB" id="A0A0F9I4F8"/>
<organism evidence="2">
    <name type="scientific">marine sediment metagenome</name>
    <dbReference type="NCBI Taxonomy" id="412755"/>
    <lineage>
        <taxon>unclassified sequences</taxon>
        <taxon>metagenomes</taxon>
        <taxon>ecological metagenomes</taxon>
    </lineage>
</organism>
<reference evidence="2" key="1">
    <citation type="journal article" date="2015" name="Nature">
        <title>Complex archaea that bridge the gap between prokaryotes and eukaryotes.</title>
        <authorList>
            <person name="Spang A."/>
            <person name="Saw J.H."/>
            <person name="Jorgensen S.L."/>
            <person name="Zaremba-Niedzwiedzka K."/>
            <person name="Martijn J."/>
            <person name="Lind A.E."/>
            <person name="van Eijk R."/>
            <person name="Schleper C."/>
            <person name="Guy L."/>
            <person name="Ettema T.J."/>
        </authorList>
    </citation>
    <scope>NUCLEOTIDE SEQUENCE</scope>
</reference>
<name>A0A0F9I4F8_9ZZZZ</name>
<feature type="non-terminal residue" evidence="2">
    <location>
        <position position="1"/>
    </location>
</feature>
<dbReference type="EMBL" id="LAZR01015129">
    <property type="protein sequence ID" value="KKM14514.1"/>
    <property type="molecule type" value="Genomic_DNA"/>
</dbReference>
<gene>
    <name evidence="2" type="ORF">LCGC14_1705430</name>
</gene>
<feature type="region of interest" description="Disordered" evidence="1">
    <location>
        <begin position="83"/>
        <end position="102"/>
    </location>
</feature>
<proteinExistence type="predicted"/>